<dbReference type="PANTHER" id="PTHR12126:SF11">
    <property type="entry name" value="NADH DEHYDROGENASE [UBIQUINONE] 1 ALPHA SUBCOMPLEX SUBUNIT 9, MITOCHONDRIAL"/>
    <property type="match status" value="1"/>
</dbReference>
<evidence type="ECO:0000259" key="1">
    <source>
        <dbReference type="Pfam" id="PF13460"/>
    </source>
</evidence>
<sequence length="465" mass="53025">MKIAVAGASGFVGKALIQELKKSHQVIALSRSAKKAKSDSEVEWRACDLFSLLDAEKALKDVDVAIYLVHSMRPSAHLTQGTFDDFDLIVADNFVRAAEKNHVKQIIYLGGMRPDNAPDLSRHLRSRWEVEEVFKNSTIPATVLRAAIILGPEGSSFQIMARLVARLPLMICPSWTNTLSQPVALKDVVQSILYCAENGDTYNKVFDIGGTAISYREMMQKIADQMGLKRSMLRFPFLTPQLSTLWVCLITQAPWSLVSPLVKGLRYDLLIDPKRALVIPNHNFADVDMALKEALIDYDPHKKPLAFKGTEVGKHVVRSVQRLPLPPGKTAESVAHAYLDFLPTLPAFLKVDVEGRWVYFRWRFPDTKLLVLEYAPERSWSHRQLFYVRGGLLAAKTERGRLEFREILGGKAVIAAIHDFVPRMPWYVYRWTQAYFHLWVMKQFGRYLKRNKKQRPNKRQIPRPS</sequence>
<comment type="caution">
    <text evidence="2">The sequence shown here is derived from an EMBL/GenBank/DDBJ whole genome shotgun (WGS) entry which is preliminary data.</text>
</comment>
<dbReference type="AlphaFoldDB" id="A0A150WVX0"/>
<name>A0A150WVX0_BDEBC</name>
<protein>
    <recommendedName>
        <fullName evidence="1">NAD(P)-binding domain-containing protein</fullName>
    </recommendedName>
</protein>
<dbReference type="Pfam" id="PF13460">
    <property type="entry name" value="NAD_binding_10"/>
    <property type="match status" value="1"/>
</dbReference>
<dbReference type="InterPro" id="IPR016040">
    <property type="entry name" value="NAD(P)-bd_dom"/>
</dbReference>
<dbReference type="InterPro" id="IPR051207">
    <property type="entry name" value="ComplexI_NDUFA9_subunit"/>
</dbReference>
<evidence type="ECO:0000313" key="3">
    <source>
        <dbReference type="Proteomes" id="UP000075391"/>
    </source>
</evidence>
<reference evidence="2 3" key="1">
    <citation type="submission" date="2016-03" db="EMBL/GenBank/DDBJ databases">
        <authorList>
            <person name="Ploux O."/>
        </authorList>
    </citation>
    <scope>NUCLEOTIDE SEQUENCE [LARGE SCALE GENOMIC DNA]</scope>
    <source>
        <strain evidence="2 3">BER2</strain>
    </source>
</reference>
<dbReference type="RefSeq" id="WP_063242369.1">
    <property type="nucleotide sequence ID" value="NZ_LUKF01000001.1"/>
</dbReference>
<dbReference type="Proteomes" id="UP000075391">
    <property type="component" value="Unassembled WGS sequence"/>
</dbReference>
<organism evidence="2 3">
    <name type="scientific">Bdellovibrio bacteriovorus</name>
    <dbReference type="NCBI Taxonomy" id="959"/>
    <lineage>
        <taxon>Bacteria</taxon>
        <taxon>Pseudomonadati</taxon>
        <taxon>Bdellovibrionota</taxon>
        <taxon>Bdellovibrionia</taxon>
        <taxon>Bdellovibrionales</taxon>
        <taxon>Pseudobdellovibrionaceae</taxon>
        <taxon>Bdellovibrio</taxon>
    </lineage>
</organism>
<proteinExistence type="predicted"/>
<evidence type="ECO:0000313" key="2">
    <source>
        <dbReference type="EMBL" id="KYG70594.1"/>
    </source>
</evidence>
<dbReference type="PANTHER" id="PTHR12126">
    <property type="entry name" value="NADH-UBIQUINONE OXIDOREDUCTASE 39 KDA SUBUNIT-RELATED"/>
    <property type="match status" value="1"/>
</dbReference>
<dbReference type="OrthoDB" id="5289532at2"/>
<dbReference type="EMBL" id="LUKF01000001">
    <property type="protein sequence ID" value="KYG70594.1"/>
    <property type="molecule type" value="Genomic_DNA"/>
</dbReference>
<feature type="domain" description="NAD(P)-binding" evidence="1">
    <location>
        <begin position="7"/>
        <end position="156"/>
    </location>
</feature>
<accession>A0A150WVX0</accession>
<dbReference type="GO" id="GO:0044877">
    <property type="term" value="F:protein-containing complex binding"/>
    <property type="evidence" value="ECO:0007669"/>
    <property type="project" value="TreeGrafter"/>
</dbReference>
<dbReference type="InterPro" id="IPR036291">
    <property type="entry name" value="NAD(P)-bd_dom_sf"/>
</dbReference>
<dbReference type="SUPFAM" id="SSF51735">
    <property type="entry name" value="NAD(P)-binding Rossmann-fold domains"/>
    <property type="match status" value="1"/>
</dbReference>
<gene>
    <name evidence="2" type="ORF">AZI85_01255</name>
</gene>
<dbReference type="Gene3D" id="3.40.50.720">
    <property type="entry name" value="NAD(P)-binding Rossmann-like Domain"/>
    <property type="match status" value="1"/>
</dbReference>